<keyword evidence="5" id="KW-0547">Nucleotide-binding</keyword>
<dbReference type="PANTHER" id="PTHR19306:SF6">
    <property type="entry name" value="STRUCTURAL MAINTENANCE OF CHROMOSOMES PROTEIN 6"/>
    <property type="match status" value="1"/>
</dbReference>
<evidence type="ECO:0000256" key="7">
    <source>
        <dbReference type="ARBA" id="ARBA00022840"/>
    </source>
</evidence>
<feature type="compositionally biased region" description="Basic and acidic residues" evidence="13">
    <location>
        <begin position="737"/>
        <end position="754"/>
    </location>
</feature>
<evidence type="ECO:0000256" key="13">
    <source>
        <dbReference type="SAM" id="MobiDB-lite"/>
    </source>
</evidence>
<evidence type="ECO:0000256" key="3">
    <source>
        <dbReference type="ARBA" id="ARBA00006793"/>
    </source>
</evidence>
<feature type="compositionally biased region" description="Polar residues" evidence="13">
    <location>
        <begin position="15"/>
        <end position="24"/>
    </location>
</feature>
<evidence type="ECO:0000256" key="12">
    <source>
        <dbReference type="SAM" id="Coils"/>
    </source>
</evidence>
<dbReference type="GeneID" id="98117391"/>
<evidence type="ECO:0000259" key="14">
    <source>
        <dbReference type="Pfam" id="PF02463"/>
    </source>
</evidence>
<keyword evidence="9" id="KW-0233">DNA recombination</keyword>
<proteinExistence type="inferred from homology"/>
<dbReference type="Gene3D" id="3.40.50.300">
    <property type="entry name" value="P-loop containing nucleotide triphosphate hydrolases"/>
    <property type="match status" value="2"/>
</dbReference>
<name>A0ABR4MLA8_9PEZI</name>
<comment type="caution">
    <text evidence="15">The sequence shown here is derived from an EMBL/GenBank/DDBJ whole genome shotgun (WGS) entry which is preliminary data.</text>
</comment>
<evidence type="ECO:0000256" key="4">
    <source>
        <dbReference type="ARBA" id="ARBA00022454"/>
    </source>
</evidence>
<organism evidence="15 16">
    <name type="scientific">Ceratocystis lukuohia</name>
    <dbReference type="NCBI Taxonomy" id="2019550"/>
    <lineage>
        <taxon>Eukaryota</taxon>
        <taxon>Fungi</taxon>
        <taxon>Dikarya</taxon>
        <taxon>Ascomycota</taxon>
        <taxon>Pezizomycotina</taxon>
        <taxon>Sordariomycetes</taxon>
        <taxon>Hypocreomycetidae</taxon>
        <taxon>Microascales</taxon>
        <taxon>Ceratocystidaceae</taxon>
        <taxon>Ceratocystis</taxon>
    </lineage>
</organism>
<evidence type="ECO:0000313" key="15">
    <source>
        <dbReference type="EMBL" id="KAL2889073.1"/>
    </source>
</evidence>
<dbReference type="SUPFAM" id="SSF52540">
    <property type="entry name" value="P-loop containing nucleoside triphosphate hydrolases"/>
    <property type="match status" value="1"/>
</dbReference>
<dbReference type="RefSeq" id="XP_070860253.1">
    <property type="nucleotide sequence ID" value="XM_071001807.1"/>
</dbReference>
<feature type="coiled-coil region" evidence="12">
    <location>
        <begin position="444"/>
        <end position="481"/>
    </location>
</feature>
<feature type="coiled-coil region" evidence="12">
    <location>
        <begin position="860"/>
        <end position="922"/>
    </location>
</feature>
<feature type="region of interest" description="Disordered" evidence="13">
    <location>
        <begin position="1"/>
        <end position="76"/>
    </location>
</feature>
<keyword evidence="4" id="KW-0158">Chromosome</keyword>
<evidence type="ECO:0000256" key="11">
    <source>
        <dbReference type="ARBA" id="ARBA00023242"/>
    </source>
</evidence>
<keyword evidence="8 12" id="KW-0175">Coiled coil</keyword>
<accession>A0ABR4MLA8</accession>
<comment type="subcellular location">
    <subcellularLocation>
        <location evidence="2">Chromosome</location>
    </subcellularLocation>
    <subcellularLocation>
        <location evidence="1">Nucleus</location>
    </subcellularLocation>
</comment>
<dbReference type="InterPro" id="IPR027417">
    <property type="entry name" value="P-loop_NTPase"/>
</dbReference>
<dbReference type="InterPro" id="IPR003395">
    <property type="entry name" value="RecF/RecN/SMC_N"/>
</dbReference>
<sequence>MPSHKRSYQPHDDSQNSANAGTLASTSESPSSPSHRKRPRVHQSERPTSQPDSSRNEDNAPDDNLTGEHGNTPPRTQYEIMRDADWQHLQHEELDDRMATQKVLGRTVQIGSNNAAESGIIESVTCINFMCHERLHVELGPLINFVVGENGSGKSAVLTAITLCLGAKASSTNRGGSLKAFIKEGKDSSLIQVKLKNRGEGAYQPEIYGNAIVVERHFNKTGVSGFKIKNGMGSRTISTTRQTIDDIVEHFCLQVDNPLNILSQDNARQFLNSASGALKYKYFVQGVQLESLDRDYRLIEESLENTDAKLNSHDGHLERLKSNADQAHRLANIVRGNNQMRETLQVIRQKLIWAQVIKMEEATAEENQNLQVQETRVRQLEQQRQASLANIDAIMSRILKFKEDCDQATHEYDVFCEQHAEIEAEFTKVKQTVQSLHQEERMAQSQWQAAREEIRQTMEKIKEEEARLNAATGDARARKQEELDNAKVSLQENMNTCNDLRASQPDLYQTLETAKADLNEAESEARSKISQISEVDEEIKRLHRAKGNFLDAFPPNMGRLLSLIEKENSWSSKPVGPVGRFVALKRPEWSSIIEKFLGQTPQAFLVKTKSDMDRLRNLMNTAGVKNCPIIKTFGQTLDLTGKEPDPRYNTILRVLDFDNTMVRDALIINHSIEQVILIKDRTEAESVVFEKKPKNSVGCLCFHDHASKRGSGLLLSSRDGSNFSTSPIDRFNGSPRLRSDSEDQIKHRQEHKQHLSADYEQIQQRVNAARAECQKHSSSIMKIDSEVKTLESNQRRVRNLITDLETELDSFESGDNHLRMLRATLKDCQESEQHHGTQYGALVDRKSKESGIMQQSAGRVKLGRQQKAELEKKIEKAKTKVSTNEDALRVAQTDKINIQETLERANIELDQIREQVVKKNSIALKLEQDALAVTSGRIEMDAGENHENLTAKFKSLQHQLRELESRLGGTPEEIVEREQIAMQKYNEGKNLFQELLLTQKALRRALTERIERWRYFQRHLSARTRVNFSYLLSERGFRGKMIIDHRSKILILQVEPDEHRKNGKGRSTNTLSGGEKSFSSICMLLSIWEAMGSSIRCLDEFDVFMDNVNRAITSFCEWHVANIECFIQITAARRSVSRQYILITPNAIEGRAELDKDVKVIRLTDPRQRQLTSMV</sequence>
<protein>
    <submittedName>
        <fullName evidence="15">Structural maintenance of chromosomes protein 6</fullName>
    </submittedName>
</protein>
<feature type="region of interest" description="Disordered" evidence="13">
    <location>
        <begin position="724"/>
        <end position="754"/>
    </location>
</feature>
<evidence type="ECO:0000256" key="9">
    <source>
        <dbReference type="ARBA" id="ARBA00023172"/>
    </source>
</evidence>
<dbReference type="Pfam" id="PF02463">
    <property type="entry name" value="SMC_N"/>
    <property type="match status" value="1"/>
</dbReference>
<evidence type="ECO:0000313" key="16">
    <source>
        <dbReference type="Proteomes" id="UP001610728"/>
    </source>
</evidence>
<keyword evidence="6" id="KW-0227">DNA damage</keyword>
<evidence type="ECO:0000256" key="6">
    <source>
        <dbReference type="ARBA" id="ARBA00022763"/>
    </source>
</evidence>
<evidence type="ECO:0000256" key="5">
    <source>
        <dbReference type="ARBA" id="ARBA00022741"/>
    </source>
</evidence>
<feature type="coiled-coil region" evidence="12">
    <location>
        <begin position="508"/>
        <end position="538"/>
    </location>
</feature>
<keyword evidence="7" id="KW-0067">ATP-binding</keyword>
<keyword evidence="10" id="KW-0234">DNA repair</keyword>
<feature type="coiled-coil region" evidence="12">
    <location>
        <begin position="363"/>
        <end position="397"/>
    </location>
</feature>
<keyword evidence="16" id="KW-1185">Reference proteome</keyword>
<dbReference type="PANTHER" id="PTHR19306">
    <property type="entry name" value="STRUCTURAL MAINTENANCE OF CHROMOSOMES 5,6 SMC5, SMC6"/>
    <property type="match status" value="1"/>
</dbReference>
<evidence type="ECO:0000256" key="10">
    <source>
        <dbReference type="ARBA" id="ARBA00023204"/>
    </source>
</evidence>
<keyword evidence="11" id="KW-0539">Nucleus</keyword>
<gene>
    <name evidence="15" type="ORF">HOO65_030574</name>
</gene>
<evidence type="ECO:0000256" key="8">
    <source>
        <dbReference type="ARBA" id="ARBA00023054"/>
    </source>
</evidence>
<dbReference type="Proteomes" id="UP001610728">
    <property type="component" value="Unassembled WGS sequence"/>
</dbReference>
<comment type="similarity">
    <text evidence="3">Belongs to the SMC family. SMC6 subfamily.</text>
</comment>
<evidence type="ECO:0000256" key="2">
    <source>
        <dbReference type="ARBA" id="ARBA00004286"/>
    </source>
</evidence>
<evidence type="ECO:0000256" key="1">
    <source>
        <dbReference type="ARBA" id="ARBA00004123"/>
    </source>
</evidence>
<feature type="domain" description="RecF/RecN/SMC N-terminal" evidence="14">
    <location>
        <begin position="122"/>
        <end position="231"/>
    </location>
</feature>
<reference evidence="15 16" key="1">
    <citation type="submission" date="2020-05" db="EMBL/GenBank/DDBJ databases">
        <title>Ceratocystis lukuohia genome.</title>
        <authorList>
            <person name="Harrington T.C."/>
            <person name="Kim K."/>
            <person name="Mayers C.G."/>
        </authorList>
    </citation>
    <scope>NUCLEOTIDE SEQUENCE [LARGE SCALE GENOMIC DNA]</scope>
    <source>
        <strain evidence="15 16">C4212</strain>
    </source>
</reference>
<dbReference type="EMBL" id="JABSNW010000003">
    <property type="protein sequence ID" value="KAL2889073.1"/>
    <property type="molecule type" value="Genomic_DNA"/>
</dbReference>